<dbReference type="AlphaFoldDB" id="A0A0H5RN69"/>
<keyword evidence="1" id="KW-0812">Transmembrane</keyword>
<feature type="transmembrane region" description="Helical" evidence="1">
    <location>
        <begin position="20"/>
        <end position="38"/>
    </location>
</feature>
<dbReference type="EMBL" id="HACM01009747">
    <property type="protein sequence ID" value="CRZ10189.1"/>
    <property type="molecule type" value="Transcribed_RNA"/>
</dbReference>
<evidence type="ECO:0000313" key="2">
    <source>
        <dbReference type="EMBL" id="CRZ10189.1"/>
    </source>
</evidence>
<feature type="non-terminal residue" evidence="2">
    <location>
        <position position="1"/>
    </location>
</feature>
<reference evidence="2" key="1">
    <citation type="submission" date="2015-04" db="EMBL/GenBank/DDBJ databases">
        <title>The genome sequence of the plant pathogenic Rhizarian Plasmodiophora brassicae reveals insights in its biotrophic life cycle and the origin of chitin synthesis.</title>
        <authorList>
            <person name="Schwelm A."/>
            <person name="Fogelqvist J."/>
            <person name="Knaust A."/>
            <person name="Julke S."/>
            <person name="Lilja T."/>
            <person name="Dhandapani V."/>
            <person name="Bonilla-Rosso G."/>
            <person name="Karlsson M."/>
            <person name="Shevchenko A."/>
            <person name="Choi S.R."/>
            <person name="Kim H.G."/>
            <person name="Park J.Y."/>
            <person name="Lim Y.P."/>
            <person name="Ludwig-Muller J."/>
            <person name="Dixelius C."/>
        </authorList>
    </citation>
    <scope>NUCLEOTIDE SEQUENCE</scope>
    <source>
        <tissue evidence="2">Potato root galls</tissue>
    </source>
</reference>
<name>A0A0H5RN69_9EUKA</name>
<proteinExistence type="predicted"/>
<feature type="transmembrane region" description="Helical" evidence="1">
    <location>
        <begin position="113"/>
        <end position="137"/>
    </location>
</feature>
<keyword evidence="1" id="KW-1133">Transmembrane helix</keyword>
<protein>
    <submittedName>
        <fullName evidence="2">Uncharacterized protein</fullName>
    </submittedName>
</protein>
<organism evidence="2">
    <name type="scientific">Spongospora subterranea</name>
    <dbReference type="NCBI Taxonomy" id="70186"/>
    <lineage>
        <taxon>Eukaryota</taxon>
        <taxon>Sar</taxon>
        <taxon>Rhizaria</taxon>
        <taxon>Endomyxa</taxon>
        <taxon>Phytomyxea</taxon>
        <taxon>Plasmodiophorida</taxon>
        <taxon>Plasmodiophoridae</taxon>
        <taxon>Spongospora</taxon>
    </lineage>
</organism>
<keyword evidence="1" id="KW-0472">Membrane</keyword>
<accession>A0A0H5RN69</accession>
<evidence type="ECO:0000256" key="1">
    <source>
        <dbReference type="SAM" id="Phobius"/>
    </source>
</evidence>
<sequence length="154" mass="17776">QTRLVLYLAFSSRNLSVMKYSFLLFCVIVLLFWFSFFFDCSDDPDPEPLNSEGNVHQMIHITFADVSSKKDSIFTRIRNFDPKTNFDQCSSNAFLSIASNSPFFSRSMLLRHFTFFVASFIYLVAFLVKALLSLIYLSKRNIDLTVVNKSSHCC</sequence>